<dbReference type="RefSeq" id="WP_125586016.1">
    <property type="nucleotide sequence ID" value="NZ_JBHTMO010000022.1"/>
</dbReference>
<organism evidence="2 3">
    <name type="scientific">Lacticaseibacillus jixianensis</name>
    <dbReference type="NCBI Taxonomy" id="2486012"/>
    <lineage>
        <taxon>Bacteria</taxon>
        <taxon>Bacillati</taxon>
        <taxon>Bacillota</taxon>
        <taxon>Bacilli</taxon>
        <taxon>Lactobacillales</taxon>
        <taxon>Lactobacillaceae</taxon>
        <taxon>Lacticaseibacillus</taxon>
    </lineage>
</organism>
<dbReference type="EMBL" id="JBHTMO010000022">
    <property type="protein sequence ID" value="MFD1393388.1"/>
    <property type="molecule type" value="Genomic_DNA"/>
</dbReference>
<gene>
    <name evidence="2" type="ORF">ACFQ3L_07355</name>
</gene>
<comment type="caution">
    <text evidence="2">The sequence shown here is derived from an EMBL/GenBank/DDBJ whole genome shotgun (WGS) entry which is preliminary data.</text>
</comment>
<keyword evidence="1" id="KW-0472">Membrane</keyword>
<keyword evidence="1" id="KW-1133">Transmembrane helix</keyword>
<dbReference type="PANTHER" id="PTHR37305:SF1">
    <property type="entry name" value="MEMBRANE PROTEIN"/>
    <property type="match status" value="1"/>
</dbReference>
<reference evidence="3" key="1">
    <citation type="journal article" date="2019" name="Int. J. Syst. Evol. Microbiol.">
        <title>The Global Catalogue of Microorganisms (GCM) 10K type strain sequencing project: providing services to taxonomists for standard genome sequencing and annotation.</title>
        <authorList>
            <consortium name="The Broad Institute Genomics Platform"/>
            <consortium name="The Broad Institute Genome Sequencing Center for Infectious Disease"/>
            <person name="Wu L."/>
            <person name="Ma J."/>
        </authorList>
    </citation>
    <scope>NUCLEOTIDE SEQUENCE [LARGE SCALE GENOMIC DNA]</scope>
    <source>
        <strain evidence="3">CCM 8911</strain>
    </source>
</reference>
<protein>
    <submittedName>
        <fullName evidence="2">ABC transporter permease subunit</fullName>
    </submittedName>
</protein>
<dbReference type="PANTHER" id="PTHR37305">
    <property type="entry name" value="INTEGRAL MEMBRANE PROTEIN-RELATED"/>
    <property type="match status" value="1"/>
</dbReference>
<feature type="transmembrane region" description="Helical" evidence="1">
    <location>
        <begin position="230"/>
        <end position="263"/>
    </location>
</feature>
<evidence type="ECO:0000256" key="1">
    <source>
        <dbReference type="SAM" id="Phobius"/>
    </source>
</evidence>
<dbReference type="Proteomes" id="UP001597249">
    <property type="component" value="Unassembled WGS sequence"/>
</dbReference>
<proteinExistence type="predicted"/>
<accession>A0ABW4BAN2</accession>
<keyword evidence="1" id="KW-0812">Transmembrane</keyword>
<feature type="transmembrane region" description="Helical" evidence="1">
    <location>
        <begin position="283"/>
        <end position="311"/>
    </location>
</feature>
<name>A0ABW4BAN2_9LACO</name>
<sequence>MFDQIAFDLKKNVRSSTNVVLFVAFLILLLGSFFSALGTTDLSRMQLTQAYSSANVAIDGQIKALSKLKHPSAAQKATLARKQDQVHLVRNIVMGNAGLVSPVPTGSINDLNKPLLAYAKYNLRETEAGHAADLTLIRDPGVPLDPSLIGRKKEVRFYQYLVAHHIAELPATKANAPAAAYLPFQFLYHLSPLIILGLFVIELGQLFTTEKHDGTIDFMNNLPTGKLKLLVARMITFLALALPNFALVCLVTYLTAGLTFGWGSWRYPLVYSGDGRTAQIMTLGHFFALLCLMLVAAVLFLMMLSALLSLLSGNIGINVIGGLAVLVLATKEVLSSGIFSPLAKFLPVGYFDFTKVILHQTGWPIFSIGAGIGIILGWALALFGGCVVIVRRRQRL</sequence>
<feature type="transmembrane region" description="Helical" evidence="1">
    <location>
        <begin position="186"/>
        <end position="209"/>
    </location>
</feature>
<keyword evidence="3" id="KW-1185">Reference proteome</keyword>
<evidence type="ECO:0000313" key="3">
    <source>
        <dbReference type="Proteomes" id="UP001597249"/>
    </source>
</evidence>
<evidence type="ECO:0000313" key="2">
    <source>
        <dbReference type="EMBL" id="MFD1393388.1"/>
    </source>
</evidence>
<feature type="transmembrane region" description="Helical" evidence="1">
    <location>
        <begin position="363"/>
        <end position="390"/>
    </location>
</feature>